<accession>A0A8S5S5D6</accession>
<sequence length="110" mass="12542">MDDQISKTDKAIIDLWKQYGAVKPISIQTGCSHHKITKCLATHGYVLNAAHAKILELYSQGVGVEDISKAVKLSLSSVRAYLPRERPEYGQHYSKNAKIIYNWRQKKERN</sequence>
<organism evidence="1">
    <name type="scientific">Myoviridae sp. cthAo37</name>
    <dbReference type="NCBI Taxonomy" id="2827701"/>
    <lineage>
        <taxon>Viruses</taxon>
        <taxon>Duplodnaviria</taxon>
        <taxon>Heunggongvirae</taxon>
        <taxon>Uroviricota</taxon>
        <taxon>Caudoviricetes</taxon>
    </lineage>
</organism>
<name>A0A8S5S5D6_9CAUD</name>
<protein>
    <submittedName>
        <fullName evidence="1">Uncharacterized protein</fullName>
    </submittedName>
</protein>
<dbReference type="EMBL" id="BK032529">
    <property type="protein sequence ID" value="DAF46019.1"/>
    <property type="molecule type" value="Genomic_DNA"/>
</dbReference>
<evidence type="ECO:0000313" key="1">
    <source>
        <dbReference type="EMBL" id="DAF46019.1"/>
    </source>
</evidence>
<proteinExistence type="predicted"/>
<reference evidence="1" key="1">
    <citation type="journal article" date="2021" name="Proc. Natl. Acad. Sci. U.S.A.">
        <title>A Catalog of Tens of Thousands of Viruses from Human Metagenomes Reveals Hidden Associations with Chronic Diseases.</title>
        <authorList>
            <person name="Tisza M.J."/>
            <person name="Buck C.B."/>
        </authorList>
    </citation>
    <scope>NUCLEOTIDE SEQUENCE</scope>
    <source>
        <strain evidence="1">CthAo37</strain>
    </source>
</reference>